<evidence type="ECO:0000256" key="5">
    <source>
        <dbReference type="SAM" id="Phobius"/>
    </source>
</evidence>
<dbReference type="InterPro" id="IPR013130">
    <property type="entry name" value="Fe3_Rdtase_TM_dom"/>
</dbReference>
<feature type="transmembrane region" description="Helical" evidence="5">
    <location>
        <begin position="149"/>
        <end position="171"/>
    </location>
</feature>
<dbReference type="EMBL" id="BLPG01000001">
    <property type="protein sequence ID" value="GFJ90418.1"/>
    <property type="molecule type" value="Genomic_DNA"/>
</dbReference>
<dbReference type="AlphaFoldDB" id="A0A6V8L5Y6"/>
<proteinExistence type="predicted"/>
<gene>
    <name evidence="7" type="ORF">Prum_040600</name>
</gene>
<evidence type="ECO:0000256" key="3">
    <source>
        <dbReference type="ARBA" id="ARBA00022989"/>
    </source>
</evidence>
<dbReference type="RefSeq" id="WP_173077769.1">
    <property type="nucleotide sequence ID" value="NZ_BAABJB010000024.1"/>
</dbReference>
<feature type="domain" description="Ferric oxidoreductase" evidence="6">
    <location>
        <begin position="13"/>
        <end position="135"/>
    </location>
</feature>
<reference evidence="7 8" key="1">
    <citation type="submission" date="2020-03" db="EMBL/GenBank/DDBJ databases">
        <title>Whole genome shotgun sequence of Phytohabitans rumicis NBRC 108638.</title>
        <authorList>
            <person name="Komaki H."/>
            <person name="Tamura T."/>
        </authorList>
    </citation>
    <scope>NUCLEOTIDE SEQUENCE [LARGE SCALE GENOMIC DNA]</scope>
    <source>
        <strain evidence="7 8">NBRC 108638</strain>
    </source>
</reference>
<reference evidence="7 8" key="2">
    <citation type="submission" date="2020-03" db="EMBL/GenBank/DDBJ databases">
        <authorList>
            <person name="Ichikawa N."/>
            <person name="Kimura A."/>
            <person name="Kitahashi Y."/>
            <person name="Uohara A."/>
        </authorList>
    </citation>
    <scope>NUCLEOTIDE SEQUENCE [LARGE SCALE GENOMIC DNA]</scope>
    <source>
        <strain evidence="7 8">NBRC 108638</strain>
    </source>
</reference>
<sequence length="181" mass="19608">MSTDALWYLARGTGVVSLVLLTVVVVLGVGSRSGRPVFGLPRFAVATVHRNASLLAVSLLAAHVLTLFFDPYAQLKLVDLVVPFLGAYRPMWLGLGTLALDLIIALVVTSLLRHRLGLTAWRAMHWLAYLTWPIAVLHGLGTGTDRSEAWLWVITVACVAAVVSALGWRLSDRFAPVGSLR</sequence>
<dbReference type="Proteomes" id="UP000482960">
    <property type="component" value="Unassembled WGS sequence"/>
</dbReference>
<dbReference type="Pfam" id="PF01794">
    <property type="entry name" value="Ferric_reduct"/>
    <property type="match status" value="1"/>
</dbReference>
<protein>
    <submittedName>
        <fullName evidence="7">Ferric reductase</fullName>
    </submittedName>
</protein>
<feature type="transmembrane region" description="Helical" evidence="5">
    <location>
        <begin position="51"/>
        <end position="72"/>
    </location>
</feature>
<feature type="transmembrane region" description="Helical" evidence="5">
    <location>
        <begin position="124"/>
        <end position="143"/>
    </location>
</feature>
<evidence type="ECO:0000256" key="4">
    <source>
        <dbReference type="ARBA" id="ARBA00023136"/>
    </source>
</evidence>
<feature type="transmembrane region" description="Helical" evidence="5">
    <location>
        <begin position="6"/>
        <end position="30"/>
    </location>
</feature>
<keyword evidence="4 5" id="KW-0472">Membrane</keyword>
<evidence type="ECO:0000313" key="8">
    <source>
        <dbReference type="Proteomes" id="UP000482960"/>
    </source>
</evidence>
<evidence type="ECO:0000256" key="1">
    <source>
        <dbReference type="ARBA" id="ARBA00004141"/>
    </source>
</evidence>
<comment type="subcellular location">
    <subcellularLocation>
        <location evidence="1">Membrane</location>
        <topology evidence="1">Multi-pass membrane protein</topology>
    </subcellularLocation>
</comment>
<name>A0A6V8L5Y6_9ACTN</name>
<evidence type="ECO:0000313" key="7">
    <source>
        <dbReference type="EMBL" id="GFJ90418.1"/>
    </source>
</evidence>
<evidence type="ECO:0000256" key="2">
    <source>
        <dbReference type="ARBA" id="ARBA00022692"/>
    </source>
</evidence>
<organism evidence="7 8">
    <name type="scientific">Phytohabitans rumicis</name>
    <dbReference type="NCBI Taxonomy" id="1076125"/>
    <lineage>
        <taxon>Bacteria</taxon>
        <taxon>Bacillati</taxon>
        <taxon>Actinomycetota</taxon>
        <taxon>Actinomycetes</taxon>
        <taxon>Micromonosporales</taxon>
        <taxon>Micromonosporaceae</taxon>
    </lineage>
</organism>
<comment type="caution">
    <text evidence="7">The sequence shown here is derived from an EMBL/GenBank/DDBJ whole genome shotgun (WGS) entry which is preliminary data.</text>
</comment>
<dbReference type="GO" id="GO:0016020">
    <property type="term" value="C:membrane"/>
    <property type="evidence" value="ECO:0007669"/>
    <property type="project" value="UniProtKB-SubCell"/>
</dbReference>
<keyword evidence="3 5" id="KW-1133">Transmembrane helix</keyword>
<feature type="transmembrane region" description="Helical" evidence="5">
    <location>
        <begin position="92"/>
        <end position="112"/>
    </location>
</feature>
<keyword evidence="2 5" id="KW-0812">Transmembrane</keyword>
<accession>A0A6V8L5Y6</accession>
<keyword evidence="8" id="KW-1185">Reference proteome</keyword>
<evidence type="ECO:0000259" key="6">
    <source>
        <dbReference type="Pfam" id="PF01794"/>
    </source>
</evidence>